<sequence length="326" mass="36383">MKRPSLVNSTVLIIGGAGFIGSHLVDKLLTEEAAQIIIVDNLFTGKKENLNHALKKGAVLHVDDAENQEALNYIMEKYDIDIVFNCATKALNYSFINPSNAFLTNVLVLKNLLELQRKKAFQTLCHFSSSEAYGSAQYKPMDEKHPLDPTTTYAAGKASADMMLQSYVRMFDLDAFLVRPFNNYGPRQNFEGSLAGVIPLTIKKILEGDTPEIHGPGQQTRDFIYVEDAVDIISKVFPIISPGECVNITTDQQLSIENVVETIIDVMKYKGKVLRRPIRKADVDSHRGSVKKLQNMVGQYDKTPFKDGIVATVNWVKDNVAKEARK</sequence>
<dbReference type="Gene3D" id="3.90.25.10">
    <property type="entry name" value="UDP-galactose 4-epimerase, domain 1"/>
    <property type="match status" value="1"/>
</dbReference>
<reference evidence="3 4" key="1">
    <citation type="journal article" date="2003" name="Int. J. Syst. Evol. Microbiol.">
        <title>Virgibacillus carmonensis sp. nov., Virgibacillus necropolis sp. nov. and Virgibacillus picturae sp. nov., three novel species isolated from deteriorated mural paintings, transfer of the species of the genus salibacillus to Virgibacillus, as Virgibacillus marismortui comb. nov. and Virgibacillus salexigens comb. nov., and emended description of the genus Virgibacillus.</title>
        <authorList>
            <person name="Heyrman J."/>
            <person name="Logan N.A."/>
            <person name="Busse H.J."/>
            <person name="Balcaen A."/>
            <person name="Lebbe L."/>
            <person name="Rodriguez-Diaz M."/>
            <person name="Swings J."/>
            <person name="De Vos P."/>
        </authorList>
    </citation>
    <scope>NUCLEOTIDE SEQUENCE [LARGE SCALE GENOMIC DNA]</scope>
    <source>
        <strain evidence="3 4">LMG 19488</strain>
    </source>
</reference>
<evidence type="ECO:0000256" key="1">
    <source>
        <dbReference type="ARBA" id="ARBA00007637"/>
    </source>
</evidence>
<dbReference type="InterPro" id="IPR001509">
    <property type="entry name" value="Epimerase_deHydtase"/>
</dbReference>
<feature type="domain" description="NAD-dependent epimerase/dehydratase" evidence="2">
    <location>
        <begin position="11"/>
        <end position="239"/>
    </location>
</feature>
<organism evidence="3 4">
    <name type="scientific">Virgibacillus necropolis</name>
    <dbReference type="NCBI Taxonomy" id="163877"/>
    <lineage>
        <taxon>Bacteria</taxon>
        <taxon>Bacillati</taxon>
        <taxon>Bacillota</taxon>
        <taxon>Bacilli</taxon>
        <taxon>Bacillales</taxon>
        <taxon>Bacillaceae</taxon>
        <taxon>Virgibacillus</taxon>
    </lineage>
</organism>
<proteinExistence type="inferred from homology"/>
<dbReference type="InterPro" id="IPR036291">
    <property type="entry name" value="NAD(P)-bd_dom_sf"/>
</dbReference>
<evidence type="ECO:0000259" key="2">
    <source>
        <dbReference type="Pfam" id="PF01370"/>
    </source>
</evidence>
<gene>
    <name evidence="3" type="ORF">CFK40_05095</name>
</gene>
<dbReference type="SUPFAM" id="SSF51735">
    <property type="entry name" value="NAD(P)-binding Rossmann-fold domains"/>
    <property type="match status" value="1"/>
</dbReference>
<accession>A0A221M9T7</accession>
<evidence type="ECO:0000313" key="3">
    <source>
        <dbReference type="EMBL" id="ASN04428.1"/>
    </source>
</evidence>
<dbReference type="Gene3D" id="3.40.50.720">
    <property type="entry name" value="NAD(P)-binding Rossmann-like Domain"/>
    <property type="match status" value="1"/>
</dbReference>
<dbReference type="PANTHER" id="PTHR43000">
    <property type="entry name" value="DTDP-D-GLUCOSE 4,6-DEHYDRATASE-RELATED"/>
    <property type="match status" value="1"/>
</dbReference>
<name>A0A221M9T7_9BACI</name>
<dbReference type="Proteomes" id="UP000204391">
    <property type="component" value="Chromosome"/>
</dbReference>
<protein>
    <submittedName>
        <fullName evidence="3">UDP-glucose 4-epimerase</fullName>
    </submittedName>
</protein>
<dbReference type="EMBL" id="CP022437">
    <property type="protein sequence ID" value="ASN04428.1"/>
    <property type="molecule type" value="Genomic_DNA"/>
</dbReference>
<keyword evidence="4" id="KW-1185">Reference proteome</keyword>
<dbReference type="Pfam" id="PF01370">
    <property type="entry name" value="Epimerase"/>
    <property type="match status" value="1"/>
</dbReference>
<dbReference type="KEGG" id="vne:CFK40_05095"/>
<dbReference type="AlphaFoldDB" id="A0A221M9T7"/>
<evidence type="ECO:0000313" key="4">
    <source>
        <dbReference type="Proteomes" id="UP000204391"/>
    </source>
</evidence>
<dbReference type="OrthoDB" id="9811743at2"/>
<dbReference type="RefSeq" id="WP_089531170.1">
    <property type="nucleotide sequence ID" value="NZ_CP022437.1"/>
</dbReference>
<comment type="similarity">
    <text evidence="1">Belongs to the NAD(P)-dependent epimerase/dehydratase family.</text>
</comment>